<name>A0A5J5EEC9_9PEZI</name>
<feature type="compositionally biased region" description="Basic and acidic residues" evidence="1">
    <location>
        <begin position="67"/>
        <end position="99"/>
    </location>
</feature>
<dbReference type="InterPro" id="IPR039249">
    <property type="entry name" value="GPATCH11"/>
</dbReference>
<dbReference type="SMART" id="SM00443">
    <property type="entry name" value="G_patch"/>
    <property type="match status" value="1"/>
</dbReference>
<dbReference type="Pfam" id="PF13821">
    <property type="entry name" value="DUF4187"/>
    <property type="match status" value="1"/>
</dbReference>
<dbReference type="PROSITE" id="PS50174">
    <property type="entry name" value="G_PATCH"/>
    <property type="match status" value="1"/>
</dbReference>
<evidence type="ECO:0000313" key="4">
    <source>
        <dbReference type="Proteomes" id="UP000326924"/>
    </source>
</evidence>
<dbReference type="Pfam" id="PF01585">
    <property type="entry name" value="G-patch"/>
    <property type="match status" value="1"/>
</dbReference>
<feature type="region of interest" description="Disordered" evidence="1">
    <location>
        <begin position="169"/>
        <end position="190"/>
    </location>
</feature>
<feature type="domain" description="G-patch" evidence="2">
    <location>
        <begin position="114"/>
        <end position="165"/>
    </location>
</feature>
<sequence length="368" mass="42194">MPPKRFNLSIFSQDDDEDEAPVPRTAKPKPKSASPAPPPPPASNDDDEEEDDYMSMAIPEPTSARETLTERMKRQQRERELRGRPKSKAELAREAAEKREAALAKSMLEAEEARSNKGLRMMKMMGYKPGTGLGSEKTWGKDDVRLEPVGVALKENRAGIGHATEVKRKLEDAAGPEGKRVQVAPEEFRERVKSEREEKRAQARFYAAQKVLEGLDMKRDFGVEEVDIGKAREIPLSSINVLWRGLVMHREEQERERRARYDMEQGLSAPRLPGYDRLHELDEVDKIALGVEPKILGEKMRSYVEDDAEEAEEEDEELREFEELPWAEKLEMIVSYLRTEHNYCFWCKWKYETAEMEGCPGTDEDSHG</sequence>
<dbReference type="GO" id="GO:0003676">
    <property type="term" value="F:nucleic acid binding"/>
    <property type="evidence" value="ECO:0007669"/>
    <property type="project" value="InterPro"/>
</dbReference>
<evidence type="ECO:0000259" key="2">
    <source>
        <dbReference type="PROSITE" id="PS50174"/>
    </source>
</evidence>
<reference evidence="3 4" key="1">
    <citation type="submission" date="2019-09" db="EMBL/GenBank/DDBJ databases">
        <title>Draft genome of the ectomycorrhizal ascomycete Sphaerosporella brunnea.</title>
        <authorList>
            <consortium name="DOE Joint Genome Institute"/>
            <person name="Benucci G.M."/>
            <person name="Marozzi G."/>
            <person name="Antonielli L."/>
            <person name="Sanchez S."/>
            <person name="Marco P."/>
            <person name="Wang X."/>
            <person name="Falini L.B."/>
            <person name="Barry K."/>
            <person name="Haridas S."/>
            <person name="Lipzen A."/>
            <person name="Labutti K."/>
            <person name="Grigoriev I.V."/>
            <person name="Murat C."/>
            <person name="Martin F."/>
            <person name="Albertini E."/>
            <person name="Donnini D."/>
            <person name="Bonito G."/>
        </authorList>
    </citation>
    <scope>NUCLEOTIDE SEQUENCE [LARGE SCALE GENOMIC DNA]</scope>
    <source>
        <strain evidence="3 4">Sb_GMNB300</strain>
    </source>
</reference>
<feature type="compositionally biased region" description="Acidic residues" evidence="1">
    <location>
        <begin position="44"/>
        <end position="53"/>
    </location>
</feature>
<dbReference type="FunCoup" id="A0A5J5EEC9">
    <property type="interactions" value="250"/>
</dbReference>
<organism evidence="3 4">
    <name type="scientific">Sphaerosporella brunnea</name>
    <dbReference type="NCBI Taxonomy" id="1250544"/>
    <lineage>
        <taxon>Eukaryota</taxon>
        <taxon>Fungi</taxon>
        <taxon>Dikarya</taxon>
        <taxon>Ascomycota</taxon>
        <taxon>Pezizomycotina</taxon>
        <taxon>Pezizomycetes</taxon>
        <taxon>Pezizales</taxon>
        <taxon>Pyronemataceae</taxon>
        <taxon>Sphaerosporella</taxon>
    </lineage>
</organism>
<protein>
    <recommendedName>
        <fullName evidence="2">G-patch domain-containing protein</fullName>
    </recommendedName>
</protein>
<dbReference type="PANTHER" id="PTHR21032:SF0">
    <property type="entry name" value="G PATCH DOMAIN-CONTAINING PROTEIN 11"/>
    <property type="match status" value="1"/>
</dbReference>
<dbReference type="GO" id="GO:0000776">
    <property type="term" value="C:kinetochore"/>
    <property type="evidence" value="ECO:0007669"/>
    <property type="project" value="TreeGrafter"/>
</dbReference>
<dbReference type="OrthoDB" id="786951at2759"/>
<proteinExistence type="predicted"/>
<feature type="region of interest" description="Disordered" evidence="1">
    <location>
        <begin position="1"/>
        <end position="99"/>
    </location>
</feature>
<dbReference type="AlphaFoldDB" id="A0A5J5EEC9"/>
<dbReference type="PANTHER" id="PTHR21032">
    <property type="entry name" value="G PATCH DOMAIN-CONTAINING PROTEIN 11"/>
    <property type="match status" value="1"/>
</dbReference>
<dbReference type="EMBL" id="VXIS01000462">
    <property type="protein sequence ID" value="KAA8893319.1"/>
    <property type="molecule type" value="Genomic_DNA"/>
</dbReference>
<accession>A0A5J5EEC9</accession>
<dbReference type="SMART" id="SM01173">
    <property type="entry name" value="DUF4187"/>
    <property type="match status" value="1"/>
</dbReference>
<dbReference type="InParanoid" id="A0A5J5EEC9"/>
<dbReference type="InterPro" id="IPR025239">
    <property type="entry name" value="DUF4187"/>
</dbReference>
<comment type="caution">
    <text evidence="3">The sequence shown here is derived from an EMBL/GenBank/DDBJ whole genome shotgun (WGS) entry which is preliminary data.</text>
</comment>
<gene>
    <name evidence="3" type="ORF">FN846DRAFT_1025781</name>
</gene>
<evidence type="ECO:0000313" key="3">
    <source>
        <dbReference type="EMBL" id="KAA8893319.1"/>
    </source>
</evidence>
<evidence type="ECO:0000256" key="1">
    <source>
        <dbReference type="SAM" id="MobiDB-lite"/>
    </source>
</evidence>
<dbReference type="InterPro" id="IPR000467">
    <property type="entry name" value="G_patch_dom"/>
</dbReference>
<keyword evidence="4" id="KW-1185">Reference proteome</keyword>
<dbReference type="Proteomes" id="UP000326924">
    <property type="component" value="Unassembled WGS sequence"/>
</dbReference>